<evidence type="ECO:0000313" key="1">
    <source>
        <dbReference type="EMBL" id="GFZ11490.1"/>
    </source>
</evidence>
<evidence type="ECO:0000313" key="2">
    <source>
        <dbReference type="Proteomes" id="UP000585474"/>
    </source>
</evidence>
<reference evidence="1 2" key="1">
    <citation type="submission" date="2019-07" db="EMBL/GenBank/DDBJ databases">
        <title>De Novo Assembly of kiwifruit Actinidia rufa.</title>
        <authorList>
            <person name="Sugita-Konishi S."/>
            <person name="Sato K."/>
            <person name="Mori E."/>
            <person name="Abe Y."/>
            <person name="Kisaki G."/>
            <person name="Hamano K."/>
            <person name="Suezawa K."/>
            <person name="Otani M."/>
            <person name="Fukuda T."/>
            <person name="Manabe T."/>
            <person name="Gomi K."/>
            <person name="Tabuchi M."/>
            <person name="Akimitsu K."/>
            <person name="Kataoka I."/>
        </authorList>
    </citation>
    <scope>NUCLEOTIDE SEQUENCE [LARGE SCALE GENOMIC DNA]</scope>
    <source>
        <strain evidence="2">cv. Fuchu</strain>
    </source>
</reference>
<comment type="caution">
    <text evidence="1">The sequence shown here is derived from an EMBL/GenBank/DDBJ whole genome shotgun (WGS) entry which is preliminary data.</text>
</comment>
<dbReference type="GO" id="GO:0006085">
    <property type="term" value="P:acetyl-CoA biosynthetic process"/>
    <property type="evidence" value="ECO:0007669"/>
    <property type="project" value="TreeGrafter"/>
</dbReference>
<dbReference type="GO" id="GO:0005829">
    <property type="term" value="C:cytosol"/>
    <property type="evidence" value="ECO:0007669"/>
    <property type="project" value="TreeGrafter"/>
</dbReference>
<gene>
    <name evidence="1" type="ORF">Acr_22g0008880</name>
</gene>
<dbReference type="InterPro" id="IPR002020">
    <property type="entry name" value="Citrate_synthase"/>
</dbReference>
<keyword evidence="1" id="KW-0456">Lyase</keyword>
<dbReference type="GO" id="GO:0003878">
    <property type="term" value="F:ATP citrate synthase activity"/>
    <property type="evidence" value="ECO:0007669"/>
    <property type="project" value="TreeGrafter"/>
</dbReference>
<proteinExistence type="predicted"/>
<accession>A0A7J0GL22</accession>
<protein>
    <submittedName>
        <fullName evidence="1">ATP citrate lyase subunit B 2</fullName>
    </submittedName>
</protein>
<dbReference type="Proteomes" id="UP000585474">
    <property type="component" value="Unassembled WGS sequence"/>
</dbReference>
<name>A0A7J0GL22_9ERIC</name>
<dbReference type="EMBL" id="BJWL01000022">
    <property type="protein sequence ID" value="GFZ11490.1"/>
    <property type="molecule type" value="Genomic_DNA"/>
</dbReference>
<dbReference type="OrthoDB" id="3261737at2759"/>
<sequence length="370" mass="40226">MTQGIWLGRCAGIEPCTLVMDLEVVIEENRERWYHSIGLEHVANRPLLKAVFQISLLHLFYGNAVGNFRTYAEGRYSKVVIDPSTVGGILDGAFKIRDTAGRIDNIVQWGVLVPHCLLKLFKLLMCNVEGSTSDELYNTIAHVTDGVYEGIAIGGNVFPGSTLSNHGSTSDELYNTIAHVTDGIYEGIAIGGNVFPGSTLSNHVIGPCTTLFKSEVQFGHAGTKSGGEMELPAQAKNQALCDAGAVDPTSYEAFEKLAEEGKISLRKEVKLHKFLRILISLLRVEKFELQLILSPPYQMIEAKSHAMLVLQCLLLSNWVMGWVMLSPCSVSNAVSVPAQSYCPATVGGVQAGAFKFCNPAGTIYNIIQCK</sequence>
<dbReference type="AlphaFoldDB" id="A0A7J0GL22"/>
<organism evidence="1 2">
    <name type="scientific">Actinidia rufa</name>
    <dbReference type="NCBI Taxonomy" id="165716"/>
    <lineage>
        <taxon>Eukaryota</taxon>
        <taxon>Viridiplantae</taxon>
        <taxon>Streptophyta</taxon>
        <taxon>Embryophyta</taxon>
        <taxon>Tracheophyta</taxon>
        <taxon>Spermatophyta</taxon>
        <taxon>Magnoliopsida</taxon>
        <taxon>eudicotyledons</taxon>
        <taxon>Gunneridae</taxon>
        <taxon>Pentapetalae</taxon>
        <taxon>asterids</taxon>
        <taxon>Ericales</taxon>
        <taxon>Actinidiaceae</taxon>
        <taxon>Actinidia</taxon>
    </lineage>
</organism>
<keyword evidence="2" id="KW-1185">Reference proteome</keyword>
<dbReference type="GO" id="GO:0006633">
    <property type="term" value="P:fatty acid biosynthetic process"/>
    <property type="evidence" value="ECO:0007669"/>
    <property type="project" value="TreeGrafter"/>
</dbReference>
<dbReference type="PANTHER" id="PTHR23118:SF42">
    <property type="entry name" value="ATP-CITRATE SYNTHASE"/>
    <property type="match status" value="1"/>
</dbReference>
<dbReference type="PANTHER" id="PTHR23118">
    <property type="entry name" value="ATP-CITRATE SYNTHASE"/>
    <property type="match status" value="1"/>
</dbReference>
<dbReference type="GO" id="GO:0016829">
    <property type="term" value="F:lyase activity"/>
    <property type="evidence" value="ECO:0007669"/>
    <property type="project" value="UniProtKB-KW"/>
</dbReference>